<dbReference type="InterPro" id="IPR000014">
    <property type="entry name" value="PAS"/>
</dbReference>
<dbReference type="NCBIfam" id="TIGR00229">
    <property type="entry name" value="sensory_box"/>
    <property type="match status" value="1"/>
</dbReference>
<dbReference type="PRINTS" id="PR00344">
    <property type="entry name" value="BCTRLSENSOR"/>
</dbReference>
<feature type="domain" description="Histidine kinase" evidence="9">
    <location>
        <begin position="136"/>
        <end position="348"/>
    </location>
</feature>
<protein>
    <recommendedName>
        <fullName evidence="2">histidine kinase</fullName>
        <ecNumber evidence="2">2.7.13.3</ecNumber>
    </recommendedName>
</protein>
<evidence type="ECO:0000256" key="6">
    <source>
        <dbReference type="ARBA" id="ARBA00022777"/>
    </source>
</evidence>
<dbReference type="Gene3D" id="1.10.287.130">
    <property type="match status" value="1"/>
</dbReference>
<dbReference type="PANTHER" id="PTHR43065:SF10">
    <property type="entry name" value="PEROXIDE STRESS-ACTIVATED HISTIDINE KINASE MAK3"/>
    <property type="match status" value="1"/>
</dbReference>
<dbReference type="Pfam" id="PF02518">
    <property type="entry name" value="HATPase_c"/>
    <property type="match status" value="1"/>
</dbReference>
<evidence type="ECO:0000256" key="1">
    <source>
        <dbReference type="ARBA" id="ARBA00000085"/>
    </source>
</evidence>
<sequence length="348" mass="40151">MTTYKTNCFYFDEIINSTIEGIIVVQEGFIKKANNTLIEISGYEYEDDLKNKLVTGILIPATTEKYTTYSEKLFQEISLIKKDGEIIPVIIKIKDINYEDENYKIIYILDITEIKDKEKMLTYQSKLSIMGEMISMIAHQWRQPLSSISSAIARIKLKLLSKNLDDEFLQDSLKGINQYIQYLSSTIDDFRNLFSTDTKVELISLYDIVIQVYSLLDNSFSSQDIKIEIEKKKLSKKFIPKNELMQVIINVLNNAKDVFIERDIKNPIIKIYFKEDDDTQKIYIEDNAGGIEQSIVDKIFSPYFSTKTNKNGSGLGLYICKTILKRDNLGDIDLKVIDNGTQFIITIN</sequence>
<dbReference type="EMBL" id="CP134854">
    <property type="protein sequence ID" value="WNL29532.1"/>
    <property type="molecule type" value="Genomic_DNA"/>
</dbReference>
<dbReference type="InterPro" id="IPR005467">
    <property type="entry name" value="His_kinase_dom"/>
</dbReference>
<keyword evidence="6 10" id="KW-0418">Kinase</keyword>
<evidence type="ECO:0000256" key="5">
    <source>
        <dbReference type="ARBA" id="ARBA00022741"/>
    </source>
</evidence>
<dbReference type="CDD" id="cd00082">
    <property type="entry name" value="HisKA"/>
    <property type="match status" value="1"/>
</dbReference>
<dbReference type="SMART" id="SM00387">
    <property type="entry name" value="HATPase_c"/>
    <property type="match status" value="1"/>
</dbReference>
<keyword evidence="4 10" id="KW-0808">Transferase</keyword>
<dbReference type="SUPFAM" id="SSF55874">
    <property type="entry name" value="ATPase domain of HSP90 chaperone/DNA topoisomerase II/histidine kinase"/>
    <property type="match status" value="1"/>
</dbReference>
<dbReference type="InterPro" id="IPR035965">
    <property type="entry name" value="PAS-like_dom_sf"/>
</dbReference>
<keyword evidence="8" id="KW-0902">Two-component regulatory system</keyword>
<proteinExistence type="predicted"/>
<dbReference type="PANTHER" id="PTHR43065">
    <property type="entry name" value="SENSOR HISTIDINE KINASE"/>
    <property type="match status" value="1"/>
</dbReference>
<accession>A0AA96DL16</accession>
<dbReference type="SUPFAM" id="SSF47384">
    <property type="entry name" value="Homodimeric domain of signal transducing histidine kinase"/>
    <property type="match status" value="1"/>
</dbReference>
<evidence type="ECO:0000313" key="10">
    <source>
        <dbReference type="EMBL" id="WNL29532.1"/>
    </source>
</evidence>
<evidence type="ECO:0000256" key="4">
    <source>
        <dbReference type="ARBA" id="ARBA00022679"/>
    </source>
</evidence>
<gene>
    <name evidence="10" type="ORF">RMQ68_09200</name>
</gene>
<dbReference type="Pfam" id="PF00512">
    <property type="entry name" value="HisKA"/>
    <property type="match status" value="1"/>
</dbReference>
<dbReference type="InterPro" id="IPR003594">
    <property type="entry name" value="HATPase_dom"/>
</dbReference>
<dbReference type="InterPro" id="IPR003661">
    <property type="entry name" value="HisK_dim/P_dom"/>
</dbReference>
<dbReference type="EC" id="2.7.13.3" evidence="2"/>
<dbReference type="Gene3D" id="3.30.565.10">
    <property type="entry name" value="Histidine kinase-like ATPase, C-terminal domain"/>
    <property type="match status" value="1"/>
</dbReference>
<dbReference type="GO" id="GO:0005524">
    <property type="term" value="F:ATP binding"/>
    <property type="evidence" value="ECO:0007669"/>
    <property type="project" value="UniProtKB-KW"/>
</dbReference>
<evidence type="ECO:0000259" key="9">
    <source>
        <dbReference type="PROSITE" id="PS50109"/>
    </source>
</evidence>
<dbReference type="InterPro" id="IPR036097">
    <property type="entry name" value="HisK_dim/P_sf"/>
</dbReference>
<reference evidence="10" key="1">
    <citation type="submission" date="2023-09" db="EMBL/GenBank/DDBJ databases">
        <title>Arcobacter tbilisiensis sp. nov. isolated from chicken meat in Tbilisi, Georgia.</title>
        <authorList>
            <person name="Matthias R."/>
            <person name="Zautner A.E."/>
        </authorList>
    </citation>
    <scope>NUCLEOTIDE SEQUENCE</scope>
    <source>
        <strain evidence="10">LEO 52</strain>
    </source>
</reference>
<evidence type="ECO:0000256" key="3">
    <source>
        <dbReference type="ARBA" id="ARBA00022553"/>
    </source>
</evidence>
<dbReference type="PROSITE" id="PS50109">
    <property type="entry name" value="HIS_KIN"/>
    <property type="match status" value="1"/>
</dbReference>
<evidence type="ECO:0000256" key="8">
    <source>
        <dbReference type="ARBA" id="ARBA00023012"/>
    </source>
</evidence>
<dbReference type="AlphaFoldDB" id="A0AA96DL16"/>
<evidence type="ECO:0000256" key="7">
    <source>
        <dbReference type="ARBA" id="ARBA00022840"/>
    </source>
</evidence>
<evidence type="ECO:0000256" key="2">
    <source>
        <dbReference type="ARBA" id="ARBA00012438"/>
    </source>
</evidence>
<keyword evidence="5" id="KW-0547">Nucleotide-binding</keyword>
<keyword evidence="3" id="KW-0597">Phosphoprotein</keyword>
<dbReference type="SUPFAM" id="SSF55785">
    <property type="entry name" value="PYP-like sensor domain (PAS domain)"/>
    <property type="match status" value="1"/>
</dbReference>
<dbReference type="InterPro" id="IPR004358">
    <property type="entry name" value="Sig_transdc_His_kin-like_C"/>
</dbReference>
<keyword evidence="7" id="KW-0067">ATP-binding</keyword>
<dbReference type="GO" id="GO:0000155">
    <property type="term" value="F:phosphorelay sensor kinase activity"/>
    <property type="evidence" value="ECO:0007669"/>
    <property type="project" value="InterPro"/>
</dbReference>
<dbReference type="Gene3D" id="3.30.450.20">
    <property type="entry name" value="PAS domain"/>
    <property type="match status" value="1"/>
</dbReference>
<dbReference type="InterPro" id="IPR036890">
    <property type="entry name" value="HATPase_C_sf"/>
</dbReference>
<name>A0AA96DL16_9BACT</name>
<organism evidence="10">
    <name type="scientific">Arcobacter sp. AZ-2023</name>
    <dbReference type="NCBI Taxonomy" id="3074453"/>
    <lineage>
        <taxon>Bacteria</taxon>
        <taxon>Pseudomonadati</taxon>
        <taxon>Campylobacterota</taxon>
        <taxon>Epsilonproteobacteria</taxon>
        <taxon>Campylobacterales</taxon>
        <taxon>Arcobacteraceae</taxon>
        <taxon>Arcobacter</taxon>
    </lineage>
</organism>
<comment type="catalytic activity">
    <reaction evidence="1">
        <text>ATP + protein L-histidine = ADP + protein N-phospho-L-histidine.</text>
        <dbReference type="EC" id="2.7.13.3"/>
    </reaction>
</comment>